<dbReference type="GO" id="GO:0022857">
    <property type="term" value="F:transmembrane transporter activity"/>
    <property type="evidence" value="ECO:0007669"/>
    <property type="project" value="InterPro"/>
</dbReference>
<keyword evidence="2" id="KW-0813">Transport</keyword>
<dbReference type="AlphaFoldDB" id="A0A0L0JXM3"/>
<feature type="transmembrane region" description="Helical" evidence="7">
    <location>
        <begin position="312"/>
        <end position="334"/>
    </location>
</feature>
<dbReference type="InterPro" id="IPR050171">
    <property type="entry name" value="MFS_Transporters"/>
</dbReference>
<feature type="transmembrane region" description="Helical" evidence="7">
    <location>
        <begin position="374"/>
        <end position="394"/>
    </location>
</feature>
<dbReference type="RefSeq" id="WP_050373268.1">
    <property type="nucleotide sequence ID" value="NZ_KQ257829.1"/>
</dbReference>
<keyword evidence="5 7" id="KW-1133">Transmembrane helix</keyword>
<dbReference type="PROSITE" id="PS50850">
    <property type="entry name" value="MFS"/>
    <property type="match status" value="1"/>
</dbReference>
<dbReference type="PANTHER" id="PTHR23517:SF3">
    <property type="entry name" value="INTEGRAL MEMBRANE TRANSPORT PROTEIN"/>
    <property type="match status" value="1"/>
</dbReference>
<keyword evidence="3" id="KW-1003">Cell membrane</keyword>
<evidence type="ECO:0000313" key="9">
    <source>
        <dbReference type="EMBL" id="KND30155.1"/>
    </source>
</evidence>
<evidence type="ECO:0000256" key="3">
    <source>
        <dbReference type="ARBA" id="ARBA00022475"/>
    </source>
</evidence>
<name>A0A0L0JXM3_9ACTN</name>
<feature type="transmembrane region" description="Helical" evidence="7">
    <location>
        <begin position="78"/>
        <end position="95"/>
    </location>
</feature>
<gene>
    <name evidence="9" type="ORF">IQ63_29215</name>
</gene>
<keyword evidence="4 7" id="KW-0812">Transmembrane</keyword>
<proteinExistence type="predicted"/>
<feature type="transmembrane region" description="Helical" evidence="7">
    <location>
        <begin position="288"/>
        <end position="306"/>
    </location>
</feature>
<evidence type="ECO:0000256" key="5">
    <source>
        <dbReference type="ARBA" id="ARBA00022989"/>
    </source>
</evidence>
<evidence type="ECO:0000256" key="4">
    <source>
        <dbReference type="ARBA" id="ARBA00022692"/>
    </source>
</evidence>
<accession>A0A0L0JXM3</accession>
<feature type="transmembrane region" description="Helical" evidence="7">
    <location>
        <begin position="166"/>
        <end position="187"/>
    </location>
</feature>
<evidence type="ECO:0000256" key="1">
    <source>
        <dbReference type="ARBA" id="ARBA00004651"/>
    </source>
</evidence>
<dbReference type="PANTHER" id="PTHR23517">
    <property type="entry name" value="RESISTANCE PROTEIN MDTM, PUTATIVE-RELATED-RELATED"/>
    <property type="match status" value="1"/>
</dbReference>
<dbReference type="PATRIC" id="fig|42234.21.peg.6021"/>
<reference evidence="10" key="1">
    <citation type="submission" date="2014-07" db="EMBL/GenBank/DDBJ databases">
        <title>Genome sequencing of plant-pathogenic Streptomyces species.</title>
        <authorList>
            <person name="Harrison J."/>
            <person name="Sapp M."/>
            <person name="Thwaites R."/>
            <person name="Studholme D.J."/>
        </authorList>
    </citation>
    <scope>NUCLEOTIDE SEQUENCE [LARGE SCALE GENOMIC DNA]</scope>
    <source>
        <strain evidence="10">NCPPB 4445</strain>
    </source>
</reference>
<feature type="transmembrane region" description="Helical" evidence="7">
    <location>
        <begin position="141"/>
        <end position="160"/>
    </location>
</feature>
<evidence type="ECO:0000259" key="8">
    <source>
        <dbReference type="PROSITE" id="PS50850"/>
    </source>
</evidence>
<feature type="transmembrane region" description="Helical" evidence="7">
    <location>
        <begin position="257"/>
        <end position="276"/>
    </location>
</feature>
<sequence length="416" mass="43520">MTRTTASPPFIARLLIVGSGIMSLANSFTVPFLAVFLRRELGLDPSMVGLIVGSSVFFSVLAGFVGGSLSDILGRPRLLLLSLLGVVASFLGFYVSHHILAVFACNAALSMSAASFGPVGKAMLSDVLPDEKRVKWFSYQYLALNVGFAVGPLVGGFAGLSGGRTAFLISAAVYTGYLALLGLTLLFNPGARTVKAAEGERLGSVLRGLRDSARVVATDRRLLWFIVAGLLLESVHGKISALLAQHLAIGFHDGTTILGYLLTTNAVTVVGFQMIASRFSGKRDPVTSIILGGLLLFVGMVGFAASRETWQFVVAMVVFSVGETFIVPAEFAIIDRIAPGTNRGSYFGAQTFAQFGGFVGPSAGGLLLTGFGGTAMFLGVGSLALVSVAIYVLVGRRIPGIATPAHQEETLESSPN</sequence>
<comment type="subcellular location">
    <subcellularLocation>
        <location evidence="1">Cell membrane</location>
        <topology evidence="1">Multi-pass membrane protein</topology>
    </subcellularLocation>
</comment>
<dbReference type="OrthoDB" id="3237211at2"/>
<feature type="domain" description="Major facilitator superfamily (MFS) profile" evidence="8">
    <location>
        <begin position="12"/>
        <end position="399"/>
    </location>
</feature>
<feature type="transmembrane region" description="Helical" evidence="7">
    <location>
        <begin position="12"/>
        <end position="35"/>
    </location>
</feature>
<dbReference type="GO" id="GO:0005886">
    <property type="term" value="C:plasma membrane"/>
    <property type="evidence" value="ECO:0007669"/>
    <property type="project" value="UniProtKB-SubCell"/>
</dbReference>
<keyword evidence="6 7" id="KW-0472">Membrane</keyword>
<evidence type="ECO:0000256" key="2">
    <source>
        <dbReference type="ARBA" id="ARBA00022448"/>
    </source>
</evidence>
<dbReference type="EMBL" id="JPPY01000168">
    <property type="protein sequence ID" value="KND30155.1"/>
    <property type="molecule type" value="Genomic_DNA"/>
</dbReference>
<evidence type="ECO:0000256" key="6">
    <source>
        <dbReference type="ARBA" id="ARBA00023136"/>
    </source>
</evidence>
<protein>
    <submittedName>
        <fullName evidence="9">Permease</fullName>
    </submittedName>
</protein>
<evidence type="ECO:0000313" key="10">
    <source>
        <dbReference type="Proteomes" id="UP000037151"/>
    </source>
</evidence>
<dbReference type="Gene3D" id="1.20.1250.20">
    <property type="entry name" value="MFS general substrate transporter like domains"/>
    <property type="match status" value="1"/>
</dbReference>
<dbReference type="Proteomes" id="UP000037151">
    <property type="component" value="Unassembled WGS sequence"/>
</dbReference>
<feature type="transmembrane region" description="Helical" evidence="7">
    <location>
        <begin position="222"/>
        <end position="245"/>
    </location>
</feature>
<comment type="caution">
    <text evidence="9">The sequence shown here is derived from an EMBL/GenBank/DDBJ whole genome shotgun (WGS) entry which is preliminary data.</text>
</comment>
<dbReference type="InterPro" id="IPR036259">
    <property type="entry name" value="MFS_trans_sf"/>
</dbReference>
<dbReference type="InterPro" id="IPR011701">
    <property type="entry name" value="MFS"/>
</dbReference>
<dbReference type="Pfam" id="PF07690">
    <property type="entry name" value="MFS_1"/>
    <property type="match status" value="1"/>
</dbReference>
<dbReference type="SUPFAM" id="SSF103473">
    <property type="entry name" value="MFS general substrate transporter"/>
    <property type="match status" value="1"/>
</dbReference>
<evidence type="ECO:0000256" key="7">
    <source>
        <dbReference type="SAM" id="Phobius"/>
    </source>
</evidence>
<organism evidence="9 10">
    <name type="scientific">Streptomyces acidiscabies</name>
    <dbReference type="NCBI Taxonomy" id="42234"/>
    <lineage>
        <taxon>Bacteria</taxon>
        <taxon>Bacillati</taxon>
        <taxon>Actinomycetota</taxon>
        <taxon>Actinomycetes</taxon>
        <taxon>Kitasatosporales</taxon>
        <taxon>Streptomycetaceae</taxon>
        <taxon>Streptomyces</taxon>
    </lineage>
</organism>
<feature type="transmembrane region" description="Helical" evidence="7">
    <location>
        <begin position="47"/>
        <end position="66"/>
    </location>
</feature>
<dbReference type="InterPro" id="IPR020846">
    <property type="entry name" value="MFS_dom"/>
</dbReference>